<dbReference type="AlphaFoldDB" id="A0AAV3RUN5"/>
<evidence type="ECO:0000313" key="1">
    <source>
        <dbReference type="EMBL" id="GAA0184159.1"/>
    </source>
</evidence>
<dbReference type="Proteomes" id="UP001454036">
    <property type="component" value="Unassembled WGS sequence"/>
</dbReference>
<sequence length="67" mass="7585">MVRCSVVCPKRISPKYSPRYIKDSVGATLEDVHSRKMIGPGTYELEKLNVDVIPRTCHASNLAKYYV</sequence>
<evidence type="ECO:0000313" key="2">
    <source>
        <dbReference type="Proteomes" id="UP001454036"/>
    </source>
</evidence>
<organism evidence="1 2">
    <name type="scientific">Lithospermum erythrorhizon</name>
    <name type="common">Purple gromwell</name>
    <name type="synonym">Lithospermum officinale var. erythrorhizon</name>
    <dbReference type="NCBI Taxonomy" id="34254"/>
    <lineage>
        <taxon>Eukaryota</taxon>
        <taxon>Viridiplantae</taxon>
        <taxon>Streptophyta</taxon>
        <taxon>Embryophyta</taxon>
        <taxon>Tracheophyta</taxon>
        <taxon>Spermatophyta</taxon>
        <taxon>Magnoliopsida</taxon>
        <taxon>eudicotyledons</taxon>
        <taxon>Gunneridae</taxon>
        <taxon>Pentapetalae</taxon>
        <taxon>asterids</taxon>
        <taxon>lamiids</taxon>
        <taxon>Boraginales</taxon>
        <taxon>Boraginaceae</taxon>
        <taxon>Boraginoideae</taxon>
        <taxon>Lithospermeae</taxon>
        <taxon>Lithospermum</taxon>
    </lineage>
</organism>
<name>A0AAV3RUN5_LITER</name>
<reference evidence="1 2" key="1">
    <citation type="submission" date="2024-01" db="EMBL/GenBank/DDBJ databases">
        <title>The complete chloroplast genome sequence of Lithospermum erythrorhizon: insights into the phylogenetic relationship among Boraginaceae species and the maternal lineages of purple gromwells.</title>
        <authorList>
            <person name="Okada T."/>
            <person name="Watanabe K."/>
        </authorList>
    </citation>
    <scope>NUCLEOTIDE SEQUENCE [LARGE SCALE GENOMIC DNA]</scope>
</reference>
<comment type="caution">
    <text evidence="1">The sequence shown here is derived from an EMBL/GenBank/DDBJ whole genome shotgun (WGS) entry which is preliminary data.</text>
</comment>
<proteinExistence type="predicted"/>
<dbReference type="EMBL" id="BAABME010011696">
    <property type="protein sequence ID" value="GAA0184159.1"/>
    <property type="molecule type" value="Genomic_DNA"/>
</dbReference>
<protein>
    <submittedName>
        <fullName evidence="1">Uncharacterized protein</fullName>
    </submittedName>
</protein>
<keyword evidence="2" id="KW-1185">Reference proteome</keyword>
<gene>
    <name evidence="1" type="ORF">LIER_31448</name>
</gene>
<accession>A0AAV3RUN5</accession>